<dbReference type="NCBIfam" id="TIGR03173">
    <property type="entry name" value="pbuX"/>
    <property type="match status" value="1"/>
</dbReference>
<comment type="subcellular location">
    <subcellularLocation>
        <location evidence="1">Cell membrane</location>
        <topology evidence="1">Multi-pass membrane protein</topology>
    </subcellularLocation>
</comment>
<gene>
    <name evidence="9" type="ORF">ACFSTF_01695</name>
</gene>
<keyword evidence="10" id="KW-1185">Reference proteome</keyword>
<sequence>MTSLGLQHVFAMYAGAILVPLIVGGALHLSAQQLAYLIGIDLLTCGIATLLQAWNNRFFGIGLPVILGSSFVALTPMISIGSQYGINAIYGSIIAGGLFIVVFSKYLGKMLRLFPPVVTGTVVTIIGLSLVPSAIRNMAGGVGSKDFGSISNLLLAFGVIVFILVLNHFFTGFVRALSVLMGLIIGTIAASFMGKVSLSNVAEASWLHIPKPFYFGAPTFEVGPILTMILVCIVVIIESTGVFLALGKICDRELTEEDFKKGYRAEGLAIILGGLFNAFPYNTFAQNVGLVQLSKVKSTNVVVASGFILVLLGFVPKIAAFATIIPAPVLGGAMVVLFGMVISSGIKMLSVVNFEKQSNLLIIACSLALGLGVTVVPDLFAKLPAALKIIVSDGVITGSLTAIILNIFLNILGKKSEDVHVDTKDSSEYAEPMYAEK</sequence>
<name>A0ABW5PMM4_9BACI</name>
<feature type="transmembrane region" description="Helical" evidence="8">
    <location>
        <begin position="147"/>
        <end position="166"/>
    </location>
</feature>
<feature type="transmembrane region" description="Helical" evidence="8">
    <location>
        <begin position="389"/>
        <end position="409"/>
    </location>
</feature>
<proteinExistence type="inferred from homology"/>
<dbReference type="PANTHER" id="PTHR42810">
    <property type="entry name" value="PURINE PERMEASE C1399.01C-RELATED"/>
    <property type="match status" value="1"/>
</dbReference>
<dbReference type="InterPro" id="IPR017588">
    <property type="entry name" value="UacT-like"/>
</dbReference>
<dbReference type="EMBL" id="JBHUMR010000006">
    <property type="protein sequence ID" value="MFD2616038.1"/>
    <property type="molecule type" value="Genomic_DNA"/>
</dbReference>
<evidence type="ECO:0000256" key="6">
    <source>
        <dbReference type="ARBA" id="ARBA00022989"/>
    </source>
</evidence>
<feature type="transmembrane region" description="Helical" evidence="8">
    <location>
        <begin position="9"/>
        <end position="28"/>
    </location>
</feature>
<evidence type="ECO:0000256" key="5">
    <source>
        <dbReference type="ARBA" id="ARBA00022692"/>
    </source>
</evidence>
<comment type="similarity">
    <text evidence="2">Belongs to the nucleobase:cation symporter-2 (NCS2) (TC 2.A.40) family.</text>
</comment>
<accession>A0ABW5PMM4</accession>
<feature type="transmembrane region" description="Helical" evidence="8">
    <location>
        <begin position="113"/>
        <end position="135"/>
    </location>
</feature>
<evidence type="ECO:0000256" key="2">
    <source>
        <dbReference type="ARBA" id="ARBA00008821"/>
    </source>
</evidence>
<keyword evidence="4" id="KW-1003">Cell membrane</keyword>
<feature type="transmembrane region" description="Helical" evidence="8">
    <location>
        <begin position="358"/>
        <end position="377"/>
    </location>
</feature>
<dbReference type="Pfam" id="PF00860">
    <property type="entry name" value="Xan_ur_permease"/>
    <property type="match status" value="1"/>
</dbReference>
<evidence type="ECO:0000313" key="9">
    <source>
        <dbReference type="EMBL" id="MFD2616038.1"/>
    </source>
</evidence>
<feature type="transmembrane region" description="Helical" evidence="8">
    <location>
        <begin position="58"/>
        <end position="78"/>
    </location>
</feature>
<organism evidence="9 10">
    <name type="scientific">Terrilactibacillus laevilacticus</name>
    <dbReference type="NCBI Taxonomy" id="1380157"/>
    <lineage>
        <taxon>Bacteria</taxon>
        <taxon>Bacillati</taxon>
        <taxon>Bacillota</taxon>
        <taxon>Bacilli</taxon>
        <taxon>Bacillales</taxon>
        <taxon>Bacillaceae</taxon>
        <taxon>Terrilactibacillus</taxon>
    </lineage>
</organism>
<comment type="caution">
    <text evidence="9">The sequence shown here is derived from an EMBL/GenBank/DDBJ whole genome shotgun (WGS) entry which is preliminary data.</text>
</comment>
<keyword evidence="6 8" id="KW-1133">Transmembrane helix</keyword>
<dbReference type="NCBIfam" id="TIGR00801">
    <property type="entry name" value="ncs2"/>
    <property type="match status" value="1"/>
</dbReference>
<dbReference type="PANTHER" id="PTHR42810:SF4">
    <property type="entry name" value="URIC ACID TRANSPORTER UACT"/>
    <property type="match status" value="1"/>
</dbReference>
<feature type="transmembrane region" description="Helical" evidence="8">
    <location>
        <begin position="225"/>
        <end position="246"/>
    </location>
</feature>
<keyword evidence="5 8" id="KW-0812">Transmembrane</keyword>
<evidence type="ECO:0000256" key="4">
    <source>
        <dbReference type="ARBA" id="ARBA00022475"/>
    </source>
</evidence>
<feature type="transmembrane region" description="Helical" evidence="8">
    <location>
        <begin position="325"/>
        <end position="346"/>
    </location>
</feature>
<dbReference type="PROSITE" id="PS01116">
    <property type="entry name" value="XANTH_URACIL_PERMASE"/>
    <property type="match status" value="1"/>
</dbReference>
<evidence type="ECO:0000313" key="10">
    <source>
        <dbReference type="Proteomes" id="UP001597458"/>
    </source>
</evidence>
<feature type="transmembrane region" description="Helical" evidence="8">
    <location>
        <begin position="301"/>
        <end position="319"/>
    </location>
</feature>
<reference evidence="10" key="1">
    <citation type="journal article" date="2019" name="Int. J. Syst. Evol. Microbiol.">
        <title>The Global Catalogue of Microorganisms (GCM) 10K type strain sequencing project: providing services to taxonomists for standard genome sequencing and annotation.</title>
        <authorList>
            <consortium name="The Broad Institute Genomics Platform"/>
            <consortium name="The Broad Institute Genome Sequencing Center for Infectious Disease"/>
            <person name="Wu L."/>
            <person name="Ma J."/>
        </authorList>
    </citation>
    <scope>NUCLEOTIDE SEQUENCE [LARGE SCALE GENOMIC DNA]</scope>
    <source>
        <strain evidence="10">TISTR 2241</strain>
    </source>
</reference>
<dbReference type="InterPro" id="IPR006042">
    <property type="entry name" value="Xan_ur_permease"/>
</dbReference>
<evidence type="ECO:0000256" key="3">
    <source>
        <dbReference type="ARBA" id="ARBA00022448"/>
    </source>
</evidence>
<feature type="transmembrane region" description="Helical" evidence="8">
    <location>
        <begin position="173"/>
        <end position="193"/>
    </location>
</feature>
<keyword evidence="3" id="KW-0813">Transport</keyword>
<evidence type="ECO:0000256" key="7">
    <source>
        <dbReference type="ARBA" id="ARBA00023136"/>
    </source>
</evidence>
<keyword evidence="7 8" id="KW-0472">Membrane</keyword>
<dbReference type="Proteomes" id="UP001597458">
    <property type="component" value="Unassembled WGS sequence"/>
</dbReference>
<dbReference type="NCBIfam" id="NF037981">
    <property type="entry name" value="NCS2_1"/>
    <property type="match status" value="1"/>
</dbReference>
<dbReference type="InterPro" id="IPR006043">
    <property type="entry name" value="NCS2"/>
</dbReference>
<protein>
    <submittedName>
        <fullName evidence="9">Nucleobase:cation symporter-2 family protein</fullName>
    </submittedName>
</protein>
<feature type="transmembrane region" description="Helical" evidence="8">
    <location>
        <begin position="84"/>
        <end position="106"/>
    </location>
</feature>
<evidence type="ECO:0000256" key="8">
    <source>
        <dbReference type="SAM" id="Phobius"/>
    </source>
</evidence>
<feature type="transmembrane region" description="Helical" evidence="8">
    <location>
        <begin position="34"/>
        <end position="51"/>
    </location>
</feature>
<dbReference type="RefSeq" id="WP_373681546.1">
    <property type="nucleotide sequence ID" value="NZ_JBHUMR010000006.1"/>
</dbReference>
<evidence type="ECO:0000256" key="1">
    <source>
        <dbReference type="ARBA" id="ARBA00004651"/>
    </source>
</evidence>